<protein>
    <submittedName>
        <fullName evidence="1">Uncharacterized protein</fullName>
    </submittedName>
</protein>
<accession>A0A0K2U1K9</accession>
<organism evidence="1">
    <name type="scientific">Lepeophtheirus salmonis</name>
    <name type="common">Salmon louse</name>
    <name type="synonym">Caligus salmonis</name>
    <dbReference type="NCBI Taxonomy" id="72036"/>
    <lineage>
        <taxon>Eukaryota</taxon>
        <taxon>Metazoa</taxon>
        <taxon>Ecdysozoa</taxon>
        <taxon>Arthropoda</taxon>
        <taxon>Crustacea</taxon>
        <taxon>Multicrustacea</taxon>
        <taxon>Hexanauplia</taxon>
        <taxon>Copepoda</taxon>
        <taxon>Siphonostomatoida</taxon>
        <taxon>Caligidae</taxon>
        <taxon>Lepeophtheirus</taxon>
    </lineage>
</organism>
<proteinExistence type="predicted"/>
<dbReference type="EMBL" id="HACA01014803">
    <property type="protein sequence ID" value="CDW32164.1"/>
    <property type="molecule type" value="Transcribed_RNA"/>
</dbReference>
<dbReference type="AlphaFoldDB" id="A0A0K2U1K9"/>
<evidence type="ECO:0000313" key="1">
    <source>
        <dbReference type="EMBL" id="CDW32164.1"/>
    </source>
</evidence>
<sequence length="49" mass="5532">MTDIEILGMLLHRLERTSGDCSVHVLHDLDLPIYMASRGPLQGSDQKRL</sequence>
<reference evidence="1" key="1">
    <citation type="submission" date="2014-05" db="EMBL/GenBank/DDBJ databases">
        <authorList>
            <person name="Chronopoulou M."/>
        </authorList>
    </citation>
    <scope>NUCLEOTIDE SEQUENCE</scope>
    <source>
        <tissue evidence="1">Whole organism</tissue>
    </source>
</reference>
<name>A0A0K2U1K9_LEPSM</name>